<dbReference type="InterPro" id="IPR001898">
    <property type="entry name" value="SLC13A/DASS"/>
</dbReference>
<gene>
    <name evidence="9" type="primary">LOC106478216</name>
</gene>
<feature type="transmembrane region" description="Helical" evidence="7">
    <location>
        <begin position="243"/>
        <end position="267"/>
    </location>
</feature>
<evidence type="ECO:0000256" key="7">
    <source>
        <dbReference type="SAM" id="Phobius"/>
    </source>
</evidence>
<evidence type="ECO:0000256" key="4">
    <source>
        <dbReference type="ARBA" id="ARBA00022692"/>
    </source>
</evidence>
<protein>
    <submittedName>
        <fullName evidence="9">Solute carrier family 13 member 5-like isoform X2</fullName>
    </submittedName>
</protein>
<dbReference type="InterPro" id="IPR031312">
    <property type="entry name" value="Na/sul_symport_CS"/>
</dbReference>
<feature type="transmembrane region" description="Helical" evidence="7">
    <location>
        <begin position="296"/>
        <end position="316"/>
    </location>
</feature>
<feature type="transmembrane region" description="Helical" evidence="7">
    <location>
        <begin position="42"/>
        <end position="63"/>
    </location>
</feature>
<feature type="transmembrane region" description="Helical" evidence="7">
    <location>
        <begin position="336"/>
        <end position="354"/>
    </location>
</feature>
<evidence type="ECO:0000256" key="3">
    <source>
        <dbReference type="ARBA" id="ARBA00022448"/>
    </source>
</evidence>
<dbReference type="PANTHER" id="PTHR10283">
    <property type="entry name" value="SOLUTE CARRIER FAMILY 13 MEMBER"/>
    <property type="match status" value="1"/>
</dbReference>
<comment type="similarity">
    <text evidence="2">Belongs to the SLC13A/DASS transporter (TC 2.A.47) family. NADC subfamily.</text>
</comment>
<name>A0ABM1S1G8_LIMPO</name>
<evidence type="ECO:0000313" key="8">
    <source>
        <dbReference type="Proteomes" id="UP000694941"/>
    </source>
</evidence>
<dbReference type="PANTHER" id="PTHR10283:SF82">
    <property type="entry name" value="SOLUTE CARRIER FAMILY 13 MEMBER 2"/>
    <property type="match status" value="1"/>
</dbReference>
<dbReference type="PROSITE" id="PS01271">
    <property type="entry name" value="NA_SULFATE"/>
    <property type="match status" value="1"/>
</dbReference>
<keyword evidence="4 7" id="KW-0812">Transmembrane</keyword>
<reference evidence="9" key="1">
    <citation type="submission" date="2025-08" db="UniProtKB">
        <authorList>
            <consortium name="RefSeq"/>
        </authorList>
    </citation>
    <scope>IDENTIFICATION</scope>
    <source>
        <tissue evidence="9">Muscle</tissue>
    </source>
</reference>
<feature type="transmembrane region" description="Helical" evidence="7">
    <location>
        <begin position="198"/>
        <end position="223"/>
    </location>
</feature>
<sequence>MAVYWMTEPLPLAVTALLPVALFPLLQVITTDKACYPYLQETNMLFIGSLIVALAVECCNLHRRIALRVLVWVGTDPKWLMLGFMLTTMFLAMWICNTATTAMMMPIVDAVLVEICGNGEETPCVQTVQVPPVVENENKIGDIVKVIKHGEEADQGKEPSCIIISNGLPKEPERETVLLTENVNPVNKRQQRKTFRKILFISVAFAANIGGTATLTSAGPNLVLKFVVEELYHGLPSVDYANWLLFAAPAAIVSVLLSYAAFQVLYFRKSCGNQSKQNQAARQIIRKKYEELGPMTFHEGAVLVLFILLVCLWMFRDPHFARGWATYFGDYKPKDATVVMLIVLLLFIIPAQPFKSGLSPALVTWPVIQQRIPWGVVLLRGGGFSMAEATSESGLSRWLGHQLATLQFLSIEGVIVVISVLTAFLTEFASNSATATILLPVVAELGTTLQVNPLFLMIPTTLACSCAFMLPVATPANAIVFTHAQLKAGDMLPPGLVVKILTIGVMLLNVNTLGRVVYDLNTFPEWAHQNLESQLSNMTMYEVSNSTKAIPDVI</sequence>
<dbReference type="RefSeq" id="XP_022237473.1">
    <property type="nucleotide sequence ID" value="XM_022381765.1"/>
</dbReference>
<keyword evidence="8" id="KW-1185">Reference proteome</keyword>
<accession>A0ABM1S1G8</accession>
<dbReference type="GeneID" id="106478216"/>
<evidence type="ECO:0000256" key="2">
    <source>
        <dbReference type="ARBA" id="ARBA00006772"/>
    </source>
</evidence>
<evidence type="ECO:0000256" key="5">
    <source>
        <dbReference type="ARBA" id="ARBA00022989"/>
    </source>
</evidence>
<comment type="subcellular location">
    <subcellularLocation>
        <location evidence="1">Membrane</location>
        <topology evidence="1">Multi-pass membrane protein</topology>
    </subcellularLocation>
</comment>
<dbReference type="Proteomes" id="UP000694941">
    <property type="component" value="Unplaced"/>
</dbReference>
<feature type="transmembrane region" description="Helical" evidence="7">
    <location>
        <begin position="12"/>
        <end position="30"/>
    </location>
</feature>
<proteinExistence type="inferred from homology"/>
<dbReference type="Pfam" id="PF00939">
    <property type="entry name" value="Na_sulph_symp"/>
    <property type="match status" value="1"/>
</dbReference>
<evidence type="ECO:0000256" key="6">
    <source>
        <dbReference type="ARBA" id="ARBA00023136"/>
    </source>
</evidence>
<keyword evidence="3" id="KW-0813">Transport</keyword>
<organism evidence="8 9">
    <name type="scientific">Limulus polyphemus</name>
    <name type="common">Atlantic horseshoe crab</name>
    <dbReference type="NCBI Taxonomy" id="6850"/>
    <lineage>
        <taxon>Eukaryota</taxon>
        <taxon>Metazoa</taxon>
        <taxon>Ecdysozoa</taxon>
        <taxon>Arthropoda</taxon>
        <taxon>Chelicerata</taxon>
        <taxon>Merostomata</taxon>
        <taxon>Xiphosura</taxon>
        <taxon>Limulidae</taxon>
        <taxon>Limulus</taxon>
    </lineage>
</organism>
<feature type="transmembrane region" description="Helical" evidence="7">
    <location>
        <begin position="496"/>
        <end position="518"/>
    </location>
</feature>
<feature type="transmembrane region" description="Helical" evidence="7">
    <location>
        <begin position="454"/>
        <end position="484"/>
    </location>
</feature>
<evidence type="ECO:0000256" key="1">
    <source>
        <dbReference type="ARBA" id="ARBA00004141"/>
    </source>
</evidence>
<evidence type="ECO:0000313" key="9">
    <source>
        <dbReference type="RefSeq" id="XP_022237473.1"/>
    </source>
</evidence>
<keyword evidence="6 7" id="KW-0472">Membrane</keyword>
<keyword evidence="5 7" id="KW-1133">Transmembrane helix</keyword>
<feature type="transmembrane region" description="Helical" evidence="7">
    <location>
        <begin position="79"/>
        <end position="96"/>
    </location>
</feature>